<gene>
    <name evidence="2" type="ORF">U9M48_034178</name>
</gene>
<feature type="compositionally biased region" description="Pro residues" evidence="1">
    <location>
        <begin position="101"/>
        <end position="111"/>
    </location>
</feature>
<protein>
    <submittedName>
        <fullName evidence="2">Uncharacterized protein</fullName>
    </submittedName>
</protein>
<dbReference type="Proteomes" id="UP001341281">
    <property type="component" value="Chromosome 07"/>
</dbReference>
<evidence type="ECO:0000313" key="3">
    <source>
        <dbReference type="Proteomes" id="UP001341281"/>
    </source>
</evidence>
<sequence length="184" mass="20408">MYTEGGVVQLDDGHPHGAAELEVYQRVDVCEGGLPGDVREYGVLEQRGEHGLQLRLLGLAALRTISAAEVEQQWGRRRQARPELERGERVPEAEADIWAPHRPPPPPPPRGPNLFVRCTRRRSRRASGLLRLQPAAPPPHPRRFLISLALPEAPGLHLLLHFTQPIQAEVPRKQPPSQPPSLAG</sequence>
<organism evidence="2 3">
    <name type="scientific">Paspalum notatum var. saurae</name>
    <dbReference type="NCBI Taxonomy" id="547442"/>
    <lineage>
        <taxon>Eukaryota</taxon>
        <taxon>Viridiplantae</taxon>
        <taxon>Streptophyta</taxon>
        <taxon>Embryophyta</taxon>
        <taxon>Tracheophyta</taxon>
        <taxon>Spermatophyta</taxon>
        <taxon>Magnoliopsida</taxon>
        <taxon>Liliopsida</taxon>
        <taxon>Poales</taxon>
        <taxon>Poaceae</taxon>
        <taxon>PACMAD clade</taxon>
        <taxon>Panicoideae</taxon>
        <taxon>Andropogonodae</taxon>
        <taxon>Paspaleae</taxon>
        <taxon>Paspalinae</taxon>
        <taxon>Paspalum</taxon>
    </lineage>
</organism>
<keyword evidence="3" id="KW-1185">Reference proteome</keyword>
<dbReference type="EMBL" id="CP144751">
    <property type="protein sequence ID" value="WVZ87559.1"/>
    <property type="molecule type" value="Genomic_DNA"/>
</dbReference>
<reference evidence="2 3" key="1">
    <citation type="submission" date="2024-02" db="EMBL/GenBank/DDBJ databases">
        <title>High-quality chromosome-scale genome assembly of Pensacola bahiagrass (Paspalum notatum Flugge var. saurae).</title>
        <authorList>
            <person name="Vega J.M."/>
            <person name="Podio M."/>
            <person name="Orjuela J."/>
            <person name="Siena L.A."/>
            <person name="Pessino S.C."/>
            <person name="Combes M.C."/>
            <person name="Mariac C."/>
            <person name="Albertini E."/>
            <person name="Pupilli F."/>
            <person name="Ortiz J.P.A."/>
            <person name="Leblanc O."/>
        </authorList>
    </citation>
    <scope>NUCLEOTIDE SEQUENCE [LARGE SCALE GENOMIC DNA]</scope>
    <source>
        <strain evidence="2">R1</strain>
        <tissue evidence="2">Leaf</tissue>
    </source>
</reference>
<dbReference type="AlphaFoldDB" id="A0AAQ3UA07"/>
<evidence type="ECO:0000313" key="2">
    <source>
        <dbReference type="EMBL" id="WVZ87559.1"/>
    </source>
</evidence>
<evidence type="ECO:0000256" key="1">
    <source>
        <dbReference type="SAM" id="MobiDB-lite"/>
    </source>
</evidence>
<proteinExistence type="predicted"/>
<name>A0AAQ3UA07_PASNO</name>
<accession>A0AAQ3UA07</accession>
<feature type="region of interest" description="Disordered" evidence="1">
    <location>
        <begin position="79"/>
        <end position="112"/>
    </location>
</feature>
<feature type="compositionally biased region" description="Basic and acidic residues" evidence="1">
    <location>
        <begin position="80"/>
        <end position="92"/>
    </location>
</feature>